<comment type="caution">
    <text evidence="1">The sequence shown here is derived from an EMBL/GenBank/DDBJ whole genome shotgun (WGS) entry which is preliminary data.</text>
</comment>
<gene>
    <name evidence="1" type="ORF">A0H81_10186</name>
</gene>
<dbReference type="OrthoDB" id="3036049at2759"/>
<accession>A0A1C7LZ14</accession>
<keyword evidence="2" id="KW-1185">Reference proteome</keyword>
<reference evidence="1 2" key="1">
    <citation type="submission" date="2016-03" db="EMBL/GenBank/DDBJ databases">
        <title>Whole genome sequencing of Grifola frondosa 9006-11.</title>
        <authorList>
            <person name="Min B."/>
            <person name="Park H."/>
            <person name="Kim J.-G."/>
            <person name="Cho H."/>
            <person name="Oh Y.-L."/>
            <person name="Kong W.-S."/>
            <person name="Choi I.-G."/>
        </authorList>
    </citation>
    <scope>NUCLEOTIDE SEQUENCE [LARGE SCALE GENOMIC DNA]</scope>
    <source>
        <strain evidence="1 2">9006-11</strain>
    </source>
</reference>
<evidence type="ECO:0000313" key="2">
    <source>
        <dbReference type="Proteomes" id="UP000092993"/>
    </source>
</evidence>
<organism evidence="1 2">
    <name type="scientific">Grifola frondosa</name>
    <name type="common">Maitake</name>
    <name type="synonym">Polyporus frondosus</name>
    <dbReference type="NCBI Taxonomy" id="5627"/>
    <lineage>
        <taxon>Eukaryota</taxon>
        <taxon>Fungi</taxon>
        <taxon>Dikarya</taxon>
        <taxon>Basidiomycota</taxon>
        <taxon>Agaricomycotina</taxon>
        <taxon>Agaricomycetes</taxon>
        <taxon>Polyporales</taxon>
        <taxon>Grifolaceae</taxon>
        <taxon>Grifola</taxon>
    </lineage>
</organism>
<sequence>MYLWFRGHRGNKCCPLVNAQSILPSAFYMCCLLGPAVIDGHQREDGTVEYLSTDDLRRCLHARTKLVEANVAIAFRMFAGHVSIGCKDIKTCERALRESRRALRTSYRAVASYHVLQSWKHWIADQDAEVEFCDRCETMLFARDVEERRNIWKTLPSIMGLHNWKAIMDESGVD</sequence>
<dbReference type="Proteomes" id="UP000092993">
    <property type="component" value="Unassembled WGS sequence"/>
</dbReference>
<protein>
    <submittedName>
        <fullName evidence="1">Uncharacterized protein</fullName>
    </submittedName>
</protein>
<dbReference type="EMBL" id="LUGG01000015">
    <property type="protein sequence ID" value="OBZ69963.1"/>
    <property type="molecule type" value="Genomic_DNA"/>
</dbReference>
<proteinExistence type="predicted"/>
<dbReference type="AlphaFoldDB" id="A0A1C7LZ14"/>
<name>A0A1C7LZ14_GRIFR</name>
<dbReference type="OMA" id="FASSWEC"/>
<evidence type="ECO:0000313" key="1">
    <source>
        <dbReference type="EMBL" id="OBZ69963.1"/>
    </source>
</evidence>